<feature type="compositionally biased region" description="Basic residues" evidence="1">
    <location>
        <begin position="46"/>
        <end position="56"/>
    </location>
</feature>
<comment type="caution">
    <text evidence="2">The sequence shown here is derived from an EMBL/GenBank/DDBJ whole genome shotgun (WGS) entry which is preliminary data.</text>
</comment>
<dbReference type="PATRIC" id="fig|157838.3.peg.4712"/>
<organism evidence="2 3">
    <name type="scientific">Heyndrickxia shackletonii</name>
    <dbReference type="NCBI Taxonomy" id="157838"/>
    <lineage>
        <taxon>Bacteria</taxon>
        <taxon>Bacillati</taxon>
        <taxon>Bacillota</taxon>
        <taxon>Bacilli</taxon>
        <taxon>Bacillales</taxon>
        <taxon>Bacillaceae</taxon>
        <taxon>Heyndrickxia</taxon>
    </lineage>
</organism>
<keyword evidence="3" id="KW-1185">Reference proteome</keyword>
<feature type="region of interest" description="Disordered" evidence="1">
    <location>
        <begin position="31"/>
        <end position="77"/>
    </location>
</feature>
<reference evidence="2 3" key="1">
    <citation type="submission" date="2015-09" db="EMBL/GenBank/DDBJ databases">
        <title>Genome sequencing project for genomic taxonomy and phylogenomics of Bacillus-like bacteria.</title>
        <authorList>
            <person name="Liu B."/>
            <person name="Wang J."/>
            <person name="Zhu Y."/>
            <person name="Liu G."/>
            <person name="Chen Q."/>
            <person name="Chen Z."/>
            <person name="Lan J."/>
            <person name="Che J."/>
            <person name="Ge C."/>
            <person name="Shi H."/>
            <person name="Pan Z."/>
            <person name="Liu X."/>
        </authorList>
    </citation>
    <scope>NUCLEOTIDE SEQUENCE [LARGE SCALE GENOMIC DNA]</scope>
    <source>
        <strain evidence="2 3">LMG 18435</strain>
    </source>
</reference>
<feature type="compositionally biased region" description="Basic and acidic residues" evidence="1">
    <location>
        <begin position="31"/>
        <end position="40"/>
    </location>
</feature>
<evidence type="ECO:0000256" key="1">
    <source>
        <dbReference type="SAM" id="MobiDB-lite"/>
    </source>
</evidence>
<sequence>MRRKNLVEMTFISEMKDNEAKKLCRALEGVKRPSHEEKRSRMSFRGNKKDKPRVKKKQDVLYRESQGKFTRKKEGYP</sequence>
<dbReference type="STRING" id="157838.AN964_21440"/>
<dbReference type="EMBL" id="LJJC01000006">
    <property type="protein sequence ID" value="KQL51519.1"/>
    <property type="molecule type" value="Genomic_DNA"/>
</dbReference>
<dbReference type="Proteomes" id="UP000051888">
    <property type="component" value="Unassembled WGS sequence"/>
</dbReference>
<name>A0A0Q3WTI6_9BACI</name>
<gene>
    <name evidence="2" type="ORF">AN964_21440</name>
</gene>
<evidence type="ECO:0000313" key="3">
    <source>
        <dbReference type="Proteomes" id="UP000051888"/>
    </source>
</evidence>
<protein>
    <submittedName>
        <fullName evidence="2">Uncharacterized protein</fullName>
    </submittedName>
</protein>
<dbReference type="AlphaFoldDB" id="A0A0Q3WTI6"/>
<accession>A0A0Q3WTI6</accession>
<evidence type="ECO:0000313" key="2">
    <source>
        <dbReference type="EMBL" id="KQL51519.1"/>
    </source>
</evidence>
<feature type="compositionally biased region" description="Basic and acidic residues" evidence="1">
    <location>
        <begin position="57"/>
        <end position="77"/>
    </location>
</feature>
<proteinExistence type="predicted"/>